<dbReference type="SUPFAM" id="SSF52540">
    <property type="entry name" value="P-loop containing nucleoside triphosphate hydrolases"/>
    <property type="match status" value="1"/>
</dbReference>
<dbReference type="NCBIfam" id="TIGR01967">
    <property type="entry name" value="DEAH_box_HrpA"/>
    <property type="match status" value="1"/>
</dbReference>
<keyword evidence="2" id="KW-0378">Hydrolase</keyword>
<dbReference type="InterPro" id="IPR007502">
    <property type="entry name" value="Helicase-assoc_dom"/>
</dbReference>
<comment type="caution">
    <text evidence="8">The sequence shown here is derived from an EMBL/GenBank/DDBJ whole genome shotgun (WGS) entry which is preliminary data.</text>
</comment>
<dbReference type="PANTHER" id="PTHR18934">
    <property type="entry name" value="ATP-DEPENDENT RNA HELICASE"/>
    <property type="match status" value="1"/>
</dbReference>
<dbReference type="InterPro" id="IPR011545">
    <property type="entry name" value="DEAD/DEAH_box_helicase_dom"/>
</dbReference>
<dbReference type="InterPro" id="IPR027417">
    <property type="entry name" value="P-loop_NTPase"/>
</dbReference>
<name>A0ABQ1V7R5_9NOCA</name>
<dbReference type="Gene3D" id="3.40.50.300">
    <property type="entry name" value="P-loop containing nucleotide triphosphate hydrolases"/>
    <property type="match status" value="2"/>
</dbReference>
<dbReference type="Gene3D" id="1.20.120.1080">
    <property type="match status" value="1"/>
</dbReference>
<evidence type="ECO:0000313" key="9">
    <source>
        <dbReference type="Proteomes" id="UP000632454"/>
    </source>
</evidence>
<proteinExistence type="predicted"/>
<dbReference type="SMART" id="SM00490">
    <property type="entry name" value="HELICc"/>
    <property type="match status" value="1"/>
</dbReference>
<dbReference type="Proteomes" id="UP000632454">
    <property type="component" value="Unassembled WGS sequence"/>
</dbReference>
<sequence>MSNQTRRPRPSADPDGAAIAWDEVSIADEYRLRRRRSRLRTDTDRNRFTGALRSAQARLVRRRESVPTLDYPPELPISGAREEIATALADHQVIVVAGETGSGKTTQLPKICLELGRGVRGTIGHTQPRRIAARAVAARIAEETDTELGHTVGFSVRFDDKSGDDTLVKVMTDGILLREIGRDPLLRAYDTIIVDEAHERSLNIDFILGFLKQLLPRRPDLKVVITSATIDPGRFAEHFATPGNPVPIIAVSGRTYPVEVRYRPLSADSDDPEHDHEDLDQIQAIRAAIDELSRDGPGDILVFLATEREIRDTADALRGLADSGVKILQLFSRLSTAAQHEVFTTSTQRRIILSTNIAETSLTVPGIRYVVDVGTARISRYSLRTKVQRLPIEPVSQASARQRAGRCGRVADGICIRLYGEDDFDARPEFTEPEILRTNLASVILTMTALGLGDIAAFPFVEAPDARSIRDGVGLLDELGAVQGQGAQRTLTPVGRDLSDLPVDPRWARMLVAARDNGALAEVLVIVSALSLPDVRERPAEHRQAADEAHKKYSVAGSDFLSILALWDHLEEARRDLSNNQFRRQCEREFLHWLRIREWRELHRQLERITADKGWSPNSTAAAPASVHQSLLAGLLGHLGIREGEAREFLGARGTRFVVFPGSPLAKKPPRFVMAAEIVETSRLFARTAAGIEPEWAEKIAGPLAKRQYSEPHWSIKRACAMAYERVTLYGVPLVVNRPVPFGRIDPEVSRELFIRHALVEGEWRTRHPFFERNRALLDDARDLEHRARRGDLVIDDDQLFDFYDERIGEEVVSGAHFDTWWKTARAADPDLLDLTADAVADPDAISATEYPDHWQQGEARLALTYEFRPGTDRDGVTVHIPVALLPRVRPSGFDWLVPGLRAELAVALVRTLPKAIRRRLPPAADAAGPALAALTPRSEPIATGLARELTRRTGVVIAPTDFDPTGLPDHLRMTYVAETDDGTTVADASSLTELVTAVAAVDRPRMAAVEPATNRRTSPRGSRTVPSADRVAPQPISTPVTEWTPTTIGTLADSVVDTIAGQRVTSHPSLRAVPNGVVLDMASSPAQARAQTRQGIIALLELSIPQLKPSAVAQLPVGDRIALSQSPYASTEALLRDCTGAAIRGALGPTDDVTDSARYAALRAQVARDVPQSARRVLAAVGDAMTRMAPIRTELDRVGPGPVFDDITEQLDHLVYQGFIADTGFDHLLRLPAYLDAIVVRLGKLPAALAQDARAMSAVDTVTARWNSAVARATPARQAAINEQIHWMVEELRIGLFAERIGTAYPVSEKRILRAIDALRG</sequence>
<organism evidence="8 9">
    <name type="scientific">Williamsia phyllosphaerae</name>
    <dbReference type="NCBI Taxonomy" id="885042"/>
    <lineage>
        <taxon>Bacteria</taxon>
        <taxon>Bacillati</taxon>
        <taxon>Actinomycetota</taxon>
        <taxon>Actinomycetes</taxon>
        <taxon>Mycobacteriales</taxon>
        <taxon>Nocardiaceae</taxon>
        <taxon>Williamsia</taxon>
    </lineage>
</organism>
<reference evidence="9" key="1">
    <citation type="journal article" date="2019" name="Int. J. Syst. Evol. Microbiol.">
        <title>The Global Catalogue of Microorganisms (GCM) 10K type strain sequencing project: providing services to taxonomists for standard genome sequencing and annotation.</title>
        <authorList>
            <consortium name="The Broad Institute Genomics Platform"/>
            <consortium name="The Broad Institute Genome Sequencing Center for Infectious Disease"/>
            <person name="Wu L."/>
            <person name="Ma J."/>
        </authorList>
    </citation>
    <scope>NUCLEOTIDE SEQUENCE [LARGE SCALE GENOMIC DNA]</scope>
    <source>
        <strain evidence="9">CCM 7855</strain>
    </source>
</reference>
<dbReference type="GO" id="GO:0004386">
    <property type="term" value="F:helicase activity"/>
    <property type="evidence" value="ECO:0007669"/>
    <property type="project" value="UniProtKB-KW"/>
</dbReference>
<evidence type="ECO:0000256" key="3">
    <source>
        <dbReference type="ARBA" id="ARBA00022806"/>
    </source>
</evidence>
<feature type="compositionally biased region" description="Polar residues" evidence="5">
    <location>
        <begin position="1015"/>
        <end position="1026"/>
    </location>
</feature>
<evidence type="ECO:0000256" key="2">
    <source>
        <dbReference type="ARBA" id="ARBA00022801"/>
    </source>
</evidence>
<dbReference type="InterPro" id="IPR010222">
    <property type="entry name" value="RNA_helicase_HrpA"/>
</dbReference>
<keyword evidence="1" id="KW-0547">Nucleotide-binding</keyword>
<dbReference type="Pfam" id="PF21010">
    <property type="entry name" value="HA2_C"/>
    <property type="match status" value="1"/>
</dbReference>
<protein>
    <submittedName>
        <fullName evidence="8">ATP-dependent helicase</fullName>
    </submittedName>
</protein>
<evidence type="ECO:0000313" key="8">
    <source>
        <dbReference type="EMBL" id="GGF40660.1"/>
    </source>
</evidence>
<feature type="domain" description="Helicase ATP-binding" evidence="6">
    <location>
        <begin position="85"/>
        <end position="248"/>
    </location>
</feature>
<dbReference type="CDD" id="cd18791">
    <property type="entry name" value="SF2_C_RHA"/>
    <property type="match status" value="1"/>
</dbReference>
<dbReference type="PROSITE" id="PS51192">
    <property type="entry name" value="HELICASE_ATP_BIND_1"/>
    <property type="match status" value="1"/>
</dbReference>
<keyword evidence="3 8" id="KW-0347">Helicase</keyword>
<dbReference type="SMART" id="SM00847">
    <property type="entry name" value="HA2"/>
    <property type="match status" value="1"/>
</dbReference>
<dbReference type="Pfam" id="PF00270">
    <property type="entry name" value="DEAD"/>
    <property type="match status" value="1"/>
</dbReference>
<evidence type="ECO:0000256" key="1">
    <source>
        <dbReference type="ARBA" id="ARBA00022741"/>
    </source>
</evidence>
<dbReference type="InterPro" id="IPR001650">
    <property type="entry name" value="Helicase_C-like"/>
</dbReference>
<dbReference type="InterPro" id="IPR014001">
    <property type="entry name" value="Helicase_ATP-bd"/>
</dbReference>
<accession>A0ABQ1V7R5</accession>
<dbReference type="InterPro" id="IPR024590">
    <property type="entry name" value="HrpA_C"/>
</dbReference>
<dbReference type="SMART" id="SM00487">
    <property type="entry name" value="DEXDc"/>
    <property type="match status" value="1"/>
</dbReference>
<dbReference type="PROSITE" id="PS51194">
    <property type="entry name" value="HELICASE_CTER"/>
    <property type="match status" value="1"/>
</dbReference>
<evidence type="ECO:0000259" key="7">
    <source>
        <dbReference type="PROSITE" id="PS51194"/>
    </source>
</evidence>
<gene>
    <name evidence="8" type="primary">hrpA</name>
    <name evidence="8" type="ORF">GCM10007298_40500</name>
</gene>
<keyword evidence="9" id="KW-1185">Reference proteome</keyword>
<dbReference type="Pfam" id="PF11898">
    <property type="entry name" value="DUF3418"/>
    <property type="match status" value="1"/>
</dbReference>
<evidence type="ECO:0000256" key="5">
    <source>
        <dbReference type="SAM" id="MobiDB-lite"/>
    </source>
</evidence>
<dbReference type="PANTHER" id="PTHR18934:SF99">
    <property type="entry name" value="ATP-DEPENDENT RNA HELICASE DHX37-RELATED"/>
    <property type="match status" value="1"/>
</dbReference>
<dbReference type="Pfam" id="PF00271">
    <property type="entry name" value="Helicase_C"/>
    <property type="match status" value="1"/>
</dbReference>
<keyword evidence="4" id="KW-0067">ATP-binding</keyword>
<dbReference type="Pfam" id="PF07717">
    <property type="entry name" value="OB_NTP_bind"/>
    <property type="match status" value="1"/>
</dbReference>
<evidence type="ECO:0000256" key="4">
    <source>
        <dbReference type="ARBA" id="ARBA00022840"/>
    </source>
</evidence>
<dbReference type="EMBL" id="BMCS01000003">
    <property type="protein sequence ID" value="GGF40660.1"/>
    <property type="molecule type" value="Genomic_DNA"/>
</dbReference>
<feature type="region of interest" description="Disordered" evidence="5">
    <location>
        <begin position="1010"/>
        <end position="1043"/>
    </location>
</feature>
<evidence type="ECO:0000259" key="6">
    <source>
        <dbReference type="PROSITE" id="PS51192"/>
    </source>
</evidence>
<dbReference type="InterPro" id="IPR011709">
    <property type="entry name" value="DEAD-box_helicase_OB_fold"/>
</dbReference>
<feature type="domain" description="Helicase C-terminal" evidence="7">
    <location>
        <begin position="284"/>
        <end position="451"/>
    </location>
</feature>